<evidence type="ECO:0000256" key="1">
    <source>
        <dbReference type="SAM" id="SignalP"/>
    </source>
</evidence>
<reference evidence="2" key="1">
    <citation type="submission" date="2018-11" db="EMBL/GenBank/DDBJ databases">
        <authorList>
            <person name="Alioto T."/>
            <person name="Alioto T."/>
        </authorList>
    </citation>
    <scope>NUCLEOTIDE SEQUENCE</scope>
</reference>
<dbReference type="Proteomes" id="UP000596742">
    <property type="component" value="Unassembled WGS sequence"/>
</dbReference>
<feature type="signal peptide" evidence="1">
    <location>
        <begin position="1"/>
        <end position="24"/>
    </location>
</feature>
<dbReference type="EMBL" id="UYJE01009992">
    <property type="protein sequence ID" value="VDI78653.1"/>
    <property type="molecule type" value="Genomic_DNA"/>
</dbReference>
<gene>
    <name evidence="2" type="ORF">MGAL_10B035078</name>
</gene>
<evidence type="ECO:0000313" key="3">
    <source>
        <dbReference type="Proteomes" id="UP000596742"/>
    </source>
</evidence>
<dbReference type="OrthoDB" id="6107288at2759"/>
<sequence length="213" mass="24597">MNCIRCTNMMFLIWTSLIQMVVFGEDASYAGKPGMTNGLLSEYFLPHIYDTYDDWFVDKAAVTDDISQQLSEQFKNLFKTYSQDDADQIADKKETAIGMLSNNVHDRNSYDTVQEVNMKDNELHNNSENEIADGMSLNNTDEMNDTFNIPFLFGDKNDALEDELFQRYRRSVHHRYSGRHRSIADSLGRLRRVFGLPMQRRGFLDPIASHLIG</sequence>
<organism evidence="2 3">
    <name type="scientific">Mytilus galloprovincialis</name>
    <name type="common">Mediterranean mussel</name>
    <dbReference type="NCBI Taxonomy" id="29158"/>
    <lineage>
        <taxon>Eukaryota</taxon>
        <taxon>Metazoa</taxon>
        <taxon>Spiralia</taxon>
        <taxon>Lophotrochozoa</taxon>
        <taxon>Mollusca</taxon>
        <taxon>Bivalvia</taxon>
        <taxon>Autobranchia</taxon>
        <taxon>Pteriomorphia</taxon>
        <taxon>Mytilida</taxon>
        <taxon>Mytiloidea</taxon>
        <taxon>Mytilidae</taxon>
        <taxon>Mytilinae</taxon>
        <taxon>Mytilus</taxon>
    </lineage>
</organism>
<keyword evidence="3" id="KW-1185">Reference proteome</keyword>
<name>A0A8B6HGY3_MYTGA</name>
<comment type="caution">
    <text evidence="2">The sequence shown here is derived from an EMBL/GenBank/DDBJ whole genome shotgun (WGS) entry which is preliminary data.</text>
</comment>
<feature type="chain" id="PRO_5032429799" evidence="1">
    <location>
        <begin position="25"/>
        <end position="213"/>
    </location>
</feature>
<keyword evidence="1" id="KW-0732">Signal</keyword>
<protein>
    <submittedName>
        <fullName evidence="2">Uncharacterized protein</fullName>
    </submittedName>
</protein>
<proteinExistence type="predicted"/>
<evidence type="ECO:0000313" key="2">
    <source>
        <dbReference type="EMBL" id="VDI78653.1"/>
    </source>
</evidence>
<accession>A0A8B6HGY3</accession>
<dbReference type="AlphaFoldDB" id="A0A8B6HGY3"/>